<dbReference type="KEGG" id="bvv:BHK69_05450"/>
<dbReference type="PANTHER" id="PTHR33254">
    <property type="entry name" value="4-HYDROXY-4-METHYL-2-OXOGLUTARATE ALDOLASE 3-RELATED"/>
    <property type="match status" value="1"/>
</dbReference>
<dbReference type="Pfam" id="PF03737">
    <property type="entry name" value="RraA-like"/>
    <property type="match status" value="1"/>
</dbReference>
<evidence type="ECO:0000256" key="4">
    <source>
        <dbReference type="ARBA" id="ARBA00030169"/>
    </source>
</evidence>
<dbReference type="Proteomes" id="UP000094969">
    <property type="component" value="Chromosome"/>
</dbReference>
<comment type="cofactor">
    <cofactor evidence="1">
        <name>a divalent metal cation</name>
        <dbReference type="ChEBI" id="CHEBI:60240"/>
    </cofactor>
</comment>
<evidence type="ECO:0000256" key="2">
    <source>
        <dbReference type="ARBA" id="ARBA00016549"/>
    </source>
</evidence>
<evidence type="ECO:0000313" key="6">
    <source>
        <dbReference type="EMBL" id="AOO79998.1"/>
    </source>
</evidence>
<dbReference type="PANTHER" id="PTHR33254:SF4">
    <property type="entry name" value="4-HYDROXY-4-METHYL-2-OXOGLUTARATE ALDOLASE 3-RELATED"/>
    <property type="match status" value="1"/>
</dbReference>
<dbReference type="RefSeq" id="WP_069689219.1">
    <property type="nucleotide sequence ID" value="NZ_CP017147.1"/>
</dbReference>
<dbReference type="AlphaFoldDB" id="A0A1D7TXY9"/>
<dbReference type="GO" id="GO:0046872">
    <property type="term" value="F:metal ion binding"/>
    <property type="evidence" value="ECO:0007669"/>
    <property type="project" value="UniProtKB-KW"/>
</dbReference>
<evidence type="ECO:0000256" key="3">
    <source>
        <dbReference type="ARBA" id="ARBA00029596"/>
    </source>
</evidence>
<keyword evidence="6" id="KW-0808">Transferase</keyword>
<dbReference type="OrthoDB" id="9812532at2"/>
<evidence type="ECO:0000313" key="7">
    <source>
        <dbReference type="Proteomes" id="UP000094969"/>
    </source>
</evidence>
<protein>
    <recommendedName>
        <fullName evidence="2">Putative 4-hydroxy-4-methyl-2-oxoglutarate aldolase</fullName>
    </recommendedName>
    <alternativeName>
        <fullName evidence="3">Regulator of ribonuclease activity homolog</fullName>
    </alternativeName>
    <alternativeName>
        <fullName evidence="4">RraA-like protein</fullName>
    </alternativeName>
</protein>
<dbReference type="Gene3D" id="3.50.30.40">
    <property type="entry name" value="Ribonuclease E inhibitor RraA/RraA-like"/>
    <property type="match status" value="1"/>
</dbReference>
<proteinExistence type="predicted"/>
<accession>A0A1D7TXY9</accession>
<feature type="binding site" evidence="5">
    <location>
        <begin position="97"/>
        <end position="100"/>
    </location>
    <ligand>
        <name>substrate</name>
    </ligand>
</feature>
<dbReference type="CDD" id="cd16841">
    <property type="entry name" value="RraA_family"/>
    <property type="match status" value="1"/>
</dbReference>
<organism evidence="6 7">
    <name type="scientific">Bosea vaviloviae</name>
    <dbReference type="NCBI Taxonomy" id="1526658"/>
    <lineage>
        <taxon>Bacteria</taxon>
        <taxon>Pseudomonadati</taxon>
        <taxon>Pseudomonadota</taxon>
        <taxon>Alphaproteobacteria</taxon>
        <taxon>Hyphomicrobiales</taxon>
        <taxon>Boseaceae</taxon>
        <taxon>Bosea</taxon>
    </lineage>
</organism>
<feature type="binding site" evidence="5">
    <location>
        <position position="119"/>
    </location>
    <ligand>
        <name>substrate</name>
    </ligand>
</feature>
<dbReference type="GO" id="GO:0008168">
    <property type="term" value="F:methyltransferase activity"/>
    <property type="evidence" value="ECO:0007669"/>
    <property type="project" value="UniProtKB-KW"/>
</dbReference>
<keyword evidence="5" id="KW-0460">Magnesium</keyword>
<dbReference type="NCBIfam" id="NF004850">
    <property type="entry name" value="PRK06201.1"/>
    <property type="match status" value="1"/>
</dbReference>
<keyword evidence="5" id="KW-0479">Metal-binding</keyword>
<keyword evidence="6" id="KW-0489">Methyltransferase</keyword>
<sequence length="233" mass="24941">MSNVGFRIFRRIKRPDPGLVRALAVIPVANIADEMNRLFCLDAAIRPWNRALMAGCAFTVRARPGCNLLVHKALDMAAPGDVVIVEDGGDLTTALAGENMVLWARKRGLAGLVIDGAMRDVDAIRDLDFPVYARGATPRGPHRNGPGEINVPISCGGVVVNPGDIVLGDGDGVLIVPPREAQAILERAKGKLAKELKTRESIAEGTWDRSAYADEALARMGCDIIDAAFDHGR</sequence>
<dbReference type="GO" id="GO:0032259">
    <property type="term" value="P:methylation"/>
    <property type="evidence" value="ECO:0007669"/>
    <property type="project" value="UniProtKB-KW"/>
</dbReference>
<dbReference type="SUPFAM" id="SSF89562">
    <property type="entry name" value="RraA-like"/>
    <property type="match status" value="1"/>
</dbReference>
<reference evidence="6 7" key="1">
    <citation type="journal article" date="2015" name="Antonie Van Leeuwenhoek">
        <title>Bosea vaviloviae sp. nov., a new species of slow-growing rhizobia isolated from nodules of the relict species Vavilovia formosa (Stev.) Fed.</title>
        <authorList>
            <person name="Safronova V.I."/>
            <person name="Kuznetsova I.G."/>
            <person name="Sazanova A.L."/>
            <person name="Kimeklis A.K."/>
            <person name="Belimov A.A."/>
            <person name="Andronov E.E."/>
            <person name="Pinaev A.G."/>
            <person name="Chizhevskaya E.P."/>
            <person name="Pukhaev A.R."/>
            <person name="Popov K.P."/>
            <person name="Willems A."/>
            <person name="Tikhonovich I.A."/>
        </authorList>
    </citation>
    <scope>NUCLEOTIDE SEQUENCE [LARGE SCALE GENOMIC DNA]</scope>
    <source>
        <strain evidence="6 7">Vaf18</strain>
    </source>
</reference>
<dbReference type="InterPro" id="IPR005493">
    <property type="entry name" value="RraA/RraA-like"/>
</dbReference>
<evidence type="ECO:0000256" key="5">
    <source>
        <dbReference type="PIRSR" id="PIRSR605493-1"/>
    </source>
</evidence>
<dbReference type="InterPro" id="IPR036704">
    <property type="entry name" value="RraA/RraA-like_sf"/>
</dbReference>
<gene>
    <name evidence="6" type="ORF">BHK69_05450</name>
</gene>
<comment type="cofactor">
    <cofactor evidence="5">
        <name>Mg(2+)</name>
        <dbReference type="ChEBI" id="CHEBI:18420"/>
    </cofactor>
</comment>
<name>A0A1D7TXY9_9HYPH</name>
<evidence type="ECO:0000256" key="1">
    <source>
        <dbReference type="ARBA" id="ARBA00001968"/>
    </source>
</evidence>
<dbReference type="EMBL" id="CP017147">
    <property type="protein sequence ID" value="AOO79998.1"/>
    <property type="molecule type" value="Genomic_DNA"/>
</dbReference>
<keyword evidence="7" id="KW-1185">Reference proteome</keyword>
<feature type="binding site" evidence="5">
    <location>
        <position position="120"/>
    </location>
    <ligand>
        <name>Mg(2+)</name>
        <dbReference type="ChEBI" id="CHEBI:18420"/>
    </ligand>
</feature>